<evidence type="ECO:0000313" key="2">
    <source>
        <dbReference type="Ensembl" id="ENSSSCP00070034328.1"/>
    </source>
</evidence>
<accession>A0A4X1UYC3</accession>
<reference evidence="2" key="2">
    <citation type="submission" date="2025-08" db="UniProtKB">
        <authorList>
            <consortium name="Ensembl"/>
        </authorList>
    </citation>
    <scope>IDENTIFICATION</scope>
</reference>
<name>A0A4X1UYC3_PIG</name>
<feature type="compositionally biased region" description="Polar residues" evidence="1">
    <location>
        <begin position="63"/>
        <end position="75"/>
    </location>
</feature>
<dbReference type="Ensembl" id="ENSSSCT00070040900.1">
    <property type="protein sequence ID" value="ENSSSCP00070034328.1"/>
    <property type="gene ID" value="ENSSSCG00070020576.1"/>
</dbReference>
<reference evidence="2 3" key="1">
    <citation type="submission" date="2017-08" db="EMBL/GenBank/DDBJ databases">
        <title>USMARCv1.0.</title>
        <authorList>
            <person name="Hannum G.I."/>
            <person name="Koren S."/>
            <person name="Schroeder S.G."/>
            <person name="Chin S.C."/>
            <person name="Nonneman D.J."/>
            <person name="Becker S.A."/>
            <person name="Rosen B.D."/>
            <person name="Bickhart D.M."/>
            <person name="Putnam N.H."/>
            <person name="Green R.E."/>
            <person name="Tuggle C.K."/>
            <person name="Liu H."/>
            <person name="Rohrer G.A."/>
            <person name="Warr A."/>
            <person name="Hall R."/>
            <person name="Kim K."/>
            <person name="Hume D.A."/>
            <person name="Talbot R."/>
            <person name="Chow W."/>
            <person name="Howe K."/>
            <person name="Schwartz A.S."/>
            <person name="Watson M."/>
            <person name="Archibald A.L."/>
            <person name="Phillippy A.M."/>
            <person name="Smith T.P.L."/>
        </authorList>
    </citation>
    <scope>NUCLEOTIDE SEQUENCE [LARGE SCALE GENOMIC DNA]</scope>
</reference>
<dbReference type="Proteomes" id="UP000314985">
    <property type="component" value="Chromosome 11"/>
</dbReference>
<evidence type="ECO:0000256" key="1">
    <source>
        <dbReference type="SAM" id="MobiDB-lite"/>
    </source>
</evidence>
<proteinExistence type="predicted"/>
<sequence>VTGQLLPGASTLAVLNPRTLFPKYPRGPFPHLLQVFAQISPSPRSLRGPLFLPSQLTLLPENGSTISPLSSASHPSTDHRLTQ</sequence>
<evidence type="ECO:0000313" key="3">
    <source>
        <dbReference type="Proteomes" id="UP000314985"/>
    </source>
</evidence>
<protein>
    <submittedName>
        <fullName evidence="2">Uncharacterized protein</fullName>
    </submittedName>
</protein>
<feature type="region of interest" description="Disordered" evidence="1">
    <location>
        <begin position="63"/>
        <end position="83"/>
    </location>
</feature>
<organism evidence="2 3">
    <name type="scientific">Sus scrofa</name>
    <name type="common">Pig</name>
    <dbReference type="NCBI Taxonomy" id="9823"/>
    <lineage>
        <taxon>Eukaryota</taxon>
        <taxon>Metazoa</taxon>
        <taxon>Chordata</taxon>
        <taxon>Craniata</taxon>
        <taxon>Vertebrata</taxon>
        <taxon>Euteleostomi</taxon>
        <taxon>Mammalia</taxon>
        <taxon>Eutheria</taxon>
        <taxon>Laurasiatheria</taxon>
        <taxon>Artiodactyla</taxon>
        <taxon>Suina</taxon>
        <taxon>Suidae</taxon>
        <taxon>Sus</taxon>
    </lineage>
</organism>
<dbReference type="AlphaFoldDB" id="A0A4X1UYC3"/>